<keyword evidence="12" id="KW-0865">Zymogen</keyword>
<dbReference type="PANTHER" id="PTHR10067:SF6">
    <property type="entry name" value="PHOSPHATIDYLSERINE DECARBOXYLASE PROENZYME, MITOCHONDRIAL"/>
    <property type="match status" value="1"/>
</dbReference>
<evidence type="ECO:0000256" key="2">
    <source>
        <dbReference type="ARBA" id="ARBA00022516"/>
    </source>
</evidence>
<feature type="region of interest" description="Disordered" evidence="13">
    <location>
        <begin position="213"/>
        <end position="250"/>
    </location>
</feature>
<comment type="subunit">
    <text evidence="12">Heterodimer of a large membrane-associated beta subunit and a small pyruvoyl-containing alpha subunit.</text>
</comment>
<comment type="subcellular location">
    <molecule>Phosphatidylserine decarboxylase 1 alpha chain</molecule>
    <subcellularLocation>
        <location evidence="12">Mitochondrion inner membrane</location>
        <topology evidence="12">Peripheral membrane protein</topology>
        <orientation evidence="12">Intermembrane side</orientation>
    </subcellularLocation>
    <text evidence="12">Anchored to the mitochondrial inner membrane through its interaction with the integral membrane beta chain.</text>
</comment>
<keyword evidence="8 12" id="KW-0594">Phospholipid biosynthesis</keyword>
<feature type="active site" description="Charge relay system; for autoendoproteolytic cleavage activity" evidence="12">
    <location>
        <position position="185"/>
    </location>
</feature>
<dbReference type="GO" id="GO:0016540">
    <property type="term" value="P:protein autoprocessing"/>
    <property type="evidence" value="ECO:0007669"/>
    <property type="project" value="UniProtKB-UniRule"/>
</dbReference>
<evidence type="ECO:0000256" key="14">
    <source>
        <dbReference type="SAM" id="Phobius"/>
    </source>
</evidence>
<comment type="similarity">
    <text evidence="12">Belongs to the phosphatidylserine decarboxylase family. PSD-B subfamily. Eukaryotic type I sub-subfamily.</text>
</comment>
<evidence type="ECO:0000256" key="4">
    <source>
        <dbReference type="ARBA" id="ARBA00022793"/>
    </source>
</evidence>
<feature type="topological domain" description="Mitochondrial intermembrane" evidence="12">
    <location>
        <begin position="94"/>
        <end position="521"/>
    </location>
</feature>
<keyword evidence="7 12" id="KW-0472">Membrane</keyword>
<dbReference type="GO" id="GO:0006646">
    <property type="term" value="P:phosphatidylethanolamine biosynthetic process"/>
    <property type="evidence" value="ECO:0007669"/>
    <property type="project" value="UniProtKB-UniRule"/>
</dbReference>
<dbReference type="HAMAP" id="MF_03208">
    <property type="entry name" value="PS_decarb_PSD_B_type1_euk"/>
    <property type="match status" value="1"/>
</dbReference>
<evidence type="ECO:0000256" key="8">
    <source>
        <dbReference type="ARBA" id="ARBA00023209"/>
    </source>
</evidence>
<feature type="chain" id="PRO_5035016972" description="Phosphatidylserine decarboxylase 1 alpha chain" evidence="12">
    <location>
        <begin position="468"/>
        <end position="521"/>
    </location>
</feature>
<dbReference type="GeneID" id="41985660"/>
<dbReference type="RefSeq" id="XP_031005099.1">
    <property type="nucleotide sequence ID" value="XM_031150407.1"/>
</dbReference>
<evidence type="ECO:0000256" key="3">
    <source>
        <dbReference type="ARBA" id="ARBA00022692"/>
    </source>
</evidence>
<keyword evidence="11 12" id="KW-0670">Pyruvate</keyword>
<comment type="pathway">
    <text evidence="1">Lipid metabolism.</text>
</comment>
<dbReference type="Proteomes" id="UP000431533">
    <property type="component" value="Unassembled WGS sequence"/>
</dbReference>
<keyword evidence="4 12" id="KW-0210">Decarboxylase</keyword>
<keyword evidence="2 12" id="KW-0444">Lipid biosynthesis</keyword>
<dbReference type="NCBIfam" id="TIGR00163">
    <property type="entry name" value="PS_decarb"/>
    <property type="match status" value="1"/>
</dbReference>
<organism evidence="15 16">
    <name type="scientific">Lachnellula hyalina</name>
    <dbReference type="NCBI Taxonomy" id="1316788"/>
    <lineage>
        <taxon>Eukaryota</taxon>
        <taxon>Fungi</taxon>
        <taxon>Dikarya</taxon>
        <taxon>Ascomycota</taxon>
        <taxon>Pezizomycotina</taxon>
        <taxon>Leotiomycetes</taxon>
        <taxon>Helotiales</taxon>
        <taxon>Lachnaceae</taxon>
        <taxon>Lachnellula</taxon>
    </lineage>
</organism>
<evidence type="ECO:0000256" key="1">
    <source>
        <dbReference type="ARBA" id="ARBA00005189"/>
    </source>
</evidence>
<accession>A0A8H8R1E8</accession>
<comment type="subcellular location">
    <molecule>Phosphatidylserine decarboxylase 1 beta chain</molecule>
    <subcellularLocation>
        <location evidence="12">Mitochondrion inner membrane</location>
        <topology evidence="12">Single-pass membrane protein</topology>
        <orientation evidence="12">Intermembrane side</orientation>
    </subcellularLocation>
</comment>
<sequence length="521" mass="58290">MATQSIARRARPHTAFQVRGLNRLPLAPSQTKHLCHYQTPRGFSSSAKLCRQKPEYKDSFGTRLRRALGKTKIKWYPIPVGVGIGFLGLVQFYRINEREKARRQDEWENDTYLKSKWEGDRINGPGSEERPKRRERIRPTGPCLSEVSEPDLHVYPNLASFFYRTLKPGVRPLDPDSNALLSPADGRVLQFGKIESGEVEQVKGMTYSLDALLGTDKPDTSPNPNNPSSIFAPKSDGVPNQSTSSYREGNEDVIKQDEEFATVNGIKYTLPNLLSGSPQKQSDKKTSDASTTPKAASEAEVRADLALGERPWYTRLTSEHQTALYYVVVYLAPGDYHRFHSPAAWVVEKRRHFAGELYSVSPYLQRTMPGLFTLNERVVLLGRWRWGFFSFTPVGATNVGSIKVNFDRELRTNSLTTDTAADRAAEEAAARGEPYSGFSEATYEAASPVLHGHALKRGEEMGGFQLGSTVVLVFEAPKGQRPSLDEGWMGEKTKMKGGWHWAVEKGQKVKMGEKLGWVDES</sequence>
<feature type="site" description="Cleavage (non-hydrolytic); by autocatalysis" evidence="12">
    <location>
        <begin position="467"/>
        <end position="468"/>
    </location>
</feature>
<comment type="PTM">
    <text evidence="12">Is synthesized initially as an inactive proenzyme. Formation of the active enzyme involves a self-maturation process in which the active site pyruvoyl group is generated from an internal serine residue via an autocatalytic post-translational modification. Two non-identical subunits are generated from the proenzyme in this reaction, and the pyruvate is formed at the N-terminus of the alpha chain, which is derived from the carboxyl end of the proenzyme. The autoendoproteolytic cleavage occurs by a canonical serine protease mechanism, in which the side chain hydroxyl group of the serine supplies its oxygen atom to form the C-terminus of the beta chain, while the remainder of the serine residue undergoes an oxidative deamination to produce ammonia and the pyruvoyl prosthetic group on the alpha chain. During this reaction, the Ser that is part of the protease active site of the proenzyme becomes the pyruvoyl prosthetic group, which constitutes an essential element of the active site of the mature decarboxylase.</text>
</comment>
<evidence type="ECO:0000256" key="6">
    <source>
        <dbReference type="ARBA" id="ARBA00023098"/>
    </source>
</evidence>
<evidence type="ECO:0000313" key="16">
    <source>
        <dbReference type="Proteomes" id="UP000431533"/>
    </source>
</evidence>
<evidence type="ECO:0000313" key="15">
    <source>
        <dbReference type="EMBL" id="TVY26311.1"/>
    </source>
</evidence>
<dbReference type="EC" id="4.1.1.65" evidence="12"/>
<feature type="transmembrane region" description="Helical" evidence="14">
    <location>
        <begin position="73"/>
        <end position="93"/>
    </location>
</feature>
<dbReference type="InterPro" id="IPR033177">
    <property type="entry name" value="PSD-B"/>
</dbReference>
<evidence type="ECO:0000256" key="7">
    <source>
        <dbReference type="ARBA" id="ARBA00023136"/>
    </source>
</evidence>
<evidence type="ECO:0000256" key="9">
    <source>
        <dbReference type="ARBA" id="ARBA00023239"/>
    </source>
</evidence>
<feature type="active site" description="Charge relay system; for autoendoproteolytic cleavage activity" evidence="12">
    <location>
        <position position="340"/>
    </location>
</feature>
<keyword evidence="12" id="KW-0999">Mitochondrion inner membrane</keyword>
<proteinExistence type="inferred from homology"/>
<reference evidence="15 16" key="1">
    <citation type="submission" date="2018-05" db="EMBL/GenBank/DDBJ databases">
        <title>Genome sequencing and assembly of the regulated plant pathogen Lachnellula willkommii and related sister species for the development of diagnostic species identification markers.</title>
        <authorList>
            <person name="Giroux E."/>
            <person name="Bilodeau G."/>
        </authorList>
    </citation>
    <scope>NUCLEOTIDE SEQUENCE [LARGE SCALE GENOMIC DNA]</scope>
    <source>
        <strain evidence="15 16">CBS 185.66</strain>
    </source>
</reference>
<dbReference type="AlphaFoldDB" id="A0A8H8R1E8"/>
<feature type="active site" description="Charge relay system; for autoendoproteolytic cleavage activity" evidence="12">
    <location>
        <position position="468"/>
    </location>
</feature>
<evidence type="ECO:0000256" key="11">
    <source>
        <dbReference type="ARBA" id="ARBA00023317"/>
    </source>
</evidence>
<comment type="function">
    <text evidence="12">Catalyzes the formation of phosphatidylethanolamine (PtdEtn) from phosphatidylserine (PtdSer). Plays a central role in phospholipid metabolism and in the interorganelle trafficking of phosphatidylserine.</text>
</comment>
<dbReference type="InterPro" id="IPR003817">
    <property type="entry name" value="PS_Dcarbxylase"/>
</dbReference>
<dbReference type="EMBL" id="QGMH01000072">
    <property type="protein sequence ID" value="TVY26311.1"/>
    <property type="molecule type" value="Genomic_DNA"/>
</dbReference>
<feature type="region of interest" description="Disordered" evidence="13">
    <location>
        <begin position="272"/>
        <end position="300"/>
    </location>
</feature>
<feature type="chain" id="PRO_5035016973" description="Phosphatidylserine decarboxylase 1 beta chain" evidence="12">
    <location>
        <begin position="1"/>
        <end position="467"/>
    </location>
</feature>
<protein>
    <recommendedName>
        <fullName evidence="12">Phosphatidylserine decarboxylase proenzyme 1, mitochondrial</fullName>
        <ecNumber evidence="12">4.1.1.65</ecNumber>
    </recommendedName>
    <component>
        <recommendedName>
            <fullName evidence="12">Phosphatidylserine decarboxylase 1 beta chain</fullName>
        </recommendedName>
    </component>
    <component>
        <recommendedName>
            <fullName evidence="12">Phosphatidylserine decarboxylase 1 alpha chain</fullName>
        </recommendedName>
    </component>
</protein>
<keyword evidence="3 12" id="KW-0812">Transmembrane</keyword>
<evidence type="ECO:0000256" key="5">
    <source>
        <dbReference type="ARBA" id="ARBA00022989"/>
    </source>
</evidence>
<gene>
    <name evidence="12 15" type="primary">PSD1</name>
    <name evidence="15" type="ORF">LHYA1_G005462</name>
</gene>
<name>A0A8H8R1E8_9HELO</name>
<dbReference type="Pfam" id="PF02666">
    <property type="entry name" value="PS_Dcarbxylase"/>
    <property type="match status" value="2"/>
</dbReference>
<keyword evidence="9 12" id="KW-0456">Lyase</keyword>
<comment type="caution">
    <text evidence="15">The sequence shown here is derived from an EMBL/GenBank/DDBJ whole genome shotgun (WGS) entry which is preliminary data.</text>
</comment>
<evidence type="ECO:0000256" key="12">
    <source>
        <dbReference type="HAMAP-Rule" id="MF_03208"/>
    </source>
</evidence>
<keyword evidence="6 12" id="KW-0443">Lipid metabolism</keyword>
<feature type="compositionally biased region" description="Basic and acidic residues" evidence="13">
    <location>
        <begin position="118"/>
        <end position="132"/>
    </location>
</feature>
<keyword evidence="16" id="KW-1185">Reference proteome</keyword>
<dbReference type="GO" id="GO:0004609">
    <property type="term" value="F:phosphatidylserine decarboxylase activity"/>
    <property type="evidence" value="ECO:0007669"/>
    <property type="project" value="UniProtKB-UniRule"/>
</dbReference>
<dbReference type="GO" id="GO:0005743">
    <property type="term" value="C:mitochondrial inner membrane"/>
    <property type="evidence" value="ECO:0007669"/>
    <property type="project" value="UniProtKB-SubCell"/>
</dbReference>
<dbReference type="UniPathway" id="UPA00558">
    <property type="reaction ID" value="UER00616"/>
</dbReference>
<comment type="cofactor">
    <cofactor evidence="12">
        <name>pyruvate</name>
        <dbReference type="ChEBI" id="CHEBI:15361"/>
    </cofactor>
    <text evidence="12">Binds 1 pyruvoyl group covalently per subunit.</text>
</comment>
<dbReference type="PANTHER" id="PTHR10067">
    <property type="entry name" value="PHOSPHATIDYLSERINE DECARBOXYLASE"/>
    <property type="match status" value="1"/>
</dbReference>
<keyword evidence="12" id="KW-0496">Mitochondrion</keyword>
<dbReference type="OrthoDB" id="4330at2759"/>
<evidence type="ECO:0000256" key="13">
    <source>
        <dbReference type="SAM" id="MobiDB-lite"/>
    </source>
</evidence>
<feature type="active site" description="Schiff-base intermediate with substrate; via pyruvic acid; for decarboxylase activity" evidence="12">
    <location>
        <position position="468"/>
    </location>
</feature>
<comment type="pathway">
    <text evidence="12">Phospholipid metabolism; phosphatidylethanolamine biosynthesis; phosphatidylethanolamine from CDP-diacylglycerol: step 2/2.</text>
</comment>
<evidence type="ECO:0000256" key="10">
    <source>
        <dbReference type="ARBA" id="ARBA00023264"/>
    </source>
</evidence>
<feature type="region of interest" description="Disordered" evidence="13">
    <location>
        <begin position="118"/>
        <end position="143"/>
    </location>
</feature>
<keyword evidence="10 12" id="KW-1208">Phospholipid metabolism</keyword>
<keyword evidence="5 12" id="KW-1133">Transmembrane helix</keyword>
<feature type="modified residue" description="Pyruvic acid (Ser); by autocatalysis" evidence="12">
    <location>
        <position position="468"/>
    </location>
</feature>
<dbReference type="InterPro" id="IPR033661">
    <property type="entry name" value="PSD_type1_euk"/>
</dbReference>
<feature type="compositionally biased region" description="Polar residues" evidence="13">
    <location>
        <begin position="238"/>
        <end position="247"/>
    </location>
</feature>
<comment type="catalytic activity">
    <reaction evidence="12">
        <text>a 1,2-diacyl-sn-glycero-3-phospho-L-serine + H(+) = a 1,2-diacyl-sn-glycero-3-phosphoethanolamine + CO2</text>
        <dbReference type="Rhea" id="RHEA:20828"/>
        <dbReference type="ChEBI" id="CHEBI:15378"/>
        <dbReference type="ChEBI" id="CHEBI:16526"/>
        <dbReference type="ChEBI" id="CHEBI:57262"/>
        <dbReference type="ChEBI" id="CHEBI:64612"/>
        <dbReference type="EC" id="4.1.1.65"/>
    </reaction>
</comment>
<feature type="topological domain" description="Mitochondrial matrix" evidence="12">
    <location>
        <begin position="1"/>
        <end position="74"/>
    </location>
</feature>